<keyword evidence="9" id="KW-1000">Mitochondrion outer membrane</keyword>
<evidence type="ECO:0000313" key="19">
    <source>
        <dbReference type="Proteomes" id="UP000005408"/>
    </source>
</evidence>
<dbReference type="EC" id="2.3.2.27" evidence="3"/>
<keyword evidence="7 14" id="KW-0863">Zinc-finger</keyword>
<dbReference type="Pfam" id="PF13920">
    <property type="entry name" value="zf-C3HC4_3"/>
    <property type="match status" value="1"/>
</dbReference>
<comment type="subcellular location">
    <subcellularLocation>
        <location evidence="2">Mitochondrion outer membrane</location>
        <topology evidence="2">Multi-pass membrane protein</topology>
    </subcellularLocation>
</comment>
<dbReference type="Pfam" id="PF12483">
    <property type="entry name" value="GIDE"/>
    <property type="match status" value="1"/>
</dbReference>
<accession>A0A8W8KBT2</accession>
<comment type="catalytic activity">
    <reaction evidence="1">
        <text>S-ubiquitinyl-[E2 ubiquitin-conjugating enzyme]-L-cysteine + [acceptor protein]-L-lysine = [E2 ubiquitin-conjugating enzyme]-L-cysteine + N(6)-ubiquitinyl-[acceptor protein]-L-lysine.</text>
        <dbReference type="EC" id="2.3.2.27"/>
    </reaction>
</comment>
<evidence type="ECO:0000256" key="7">
    <source>
        <dbReference type="ARBA" id="ARBA00022771"/>
    </source>
</evidence>
<evidence type="ECO:0000256" key="5">
    <source>
        <dbReference type="ARBA" id="ARBA00022692"/>
    </source>
</evidence>
<evidence type="ECO:0000256" key="8">
    <source>
        <dbReference type="ARBA" id="ARBA00022786"/>
    </source>
</evidence>
<evidence type="ECO:0000256" key="1">
    <source>
        <dbReference type="ARBA" id="ARBA00000900"/>
    </source>
</evidence>
<name>A0A8W8KBT2_MAGGI</name>
<keyword evidence="8" id="KW-0833">Ubl conjugation pathway</keyword>
<evidence type="ECO:0000256" key="9">
    <source>
        <dbReference type="ARBA" id="ARBA00022787"/>
    </source>
</evidence>
<proteinExistence type="predicted"/>
<dbReference type="PANTHER" id="PTHR12183">
    <property type="entry name" value="MITOCHONDRIAL UBIQUITIN LIGASE ACTIVATOR OF NFKB 1"/>
    <property type="match status" value="1"/>
</dbReference>
<evidence type="ECO:0000256" key="15">
    <source>
        <dbReference type="SAM" id="MobiDB-lite"/>
    </source>
</evidence>
<sequence length="380" mass="43619">MTDMWLEEGNEIYRRGGCGCLVGIGFDFILAYGLHRLYKRALRSAINIENVQKYSIDRELSKKLEDAPYSVIPYGCIEGVIYPAGATLKSNFNLEKEGVMQHTSLVEHKSRRVQGIWSDVKNVIRDTLEMIPFYLVPHGEGLHTTKVLVTEPNSAHHIDEELSVTHENFIQTPSDIIKKGMELISGEVHKGYQETEKMLLVGRHLMAIGKLVKEGEEIKMMPPSSDFRYILSQKTKDELVRLHRNKATIYKVLVGVLGVAGATLICVLVYRYYKKIKNYKDEQRRKEEFQRLRDREEQRRARIAHRRNPETLLSNTNSDTSDNDWDQSKCVVCLTNEREVVLLNCGHVCVCGDCAFALPEPKKCPVCRERVERFVTTFTP</sequence>
<evidence type="ECO:0000256" key="14">
    <source>
        <dbReference type="PROSITE-ProRule" id="PRU00175"/>
    </source>
</evidence>
<feature type="region of interest" description="Disordered" evidence="15">
    <location>
        <begin position="303"/>
        <end position="324"/>
    </location>
</feature>
<evidence type="ECO:0000256" key="11">
    <source>
        <dbReference type="ARBA" id="ARBA00022989"/>
    </source>
</evidence>
<dbReference type="GO" id="GO:0005741">
    <property type="term" value="C:mitochondrial outer membrane"/>
    <property type="evidence" value="ECO:0007669"/>
    <property type="project" value="UniProtKB-SubCell"/>
</dbReference>
<feature type="compositionally biased region" description="Low complexity" evidence="15">
    <location>
        <begin position="311"/>
        <end position="320"/>
    </location>
</feature>
<keyword evidence="19" id="KW-1185">Reference proteome</keyword>
<feature type="transmembrane region" description="Helical" evidence="16">
    <location>
        <begin position="249"/>
        <end position="273"/>
    </location>
</feature>
<dbReference type="InterPro" id="IPR013083">
    <property type="entry name" value="Znf_RING/FYVE/PHD"/>
</dbReference>
<dbReference type="Proteomes" id="UP000005408">
    <property type="component" value="Unassembled WGS sequence"/>
</dbReference>
<dbReference type="PANTHER" id="PTHR12183:SF32">
    <property type="entry name" value="MITOCHONDRIAL E3 UBIQUITIN PROTEIN LIGASE 1"/>
    <property type="match status" value="1"/>
</dbReference>
<evidence type="ECO:0000259" key="17">
    <source>
        <dbReference type="PROSITE" id="PS50089"/>
    </source>
</evidence>
<feature type="domain" description="RING-type" evidence="17">
    <location>
        <begin position="330"/>
        <end position="368"/>
    </location>
</feature>
<keyword evidence="10" id="KW-0862">Zinc</keyword>
<keyword evidence="6" id="KW-0479">Metal-binding</keyword>
<evidence type="ECO:0000256" key="10">
    <source>
        <dbReference type="ARBA" id="ARBA00022833"/>
    </source>
</evidence>
<evidence type="ECO:0000256" key="2">
    <source>
        <dbReference type="ARBA" id="ARBA00004374"/>
    </source>
</evidence>
<reference evidence="18" key="1">
    <citation type="submission" date="2022-08" db="UniProtKB">
        <authorList>
            <consortium name="EnsemblMetazoa"/>
        </authorList>
    </citation>
    <scope>IDENTIFICATION</scope>
    <source>
        <strain evidence="18">05x7-T-G4-1.051#20</strain>
    </source>
</reference>
<dbReference type="GO" id="GO:0008270">
    <property type="term" value="F:zinc ion binding"/>
    <property type="evidence" value="ECO:0007669"/>
    <property type="project" value="UniProtKB-KW"/>
</dbReference>
<feature type="transmembrane region" description="Helical" evidence="16">
    <location>
        <begin position="12"/>
        <end position="34"/>
    </location>
</feature>
<dbReference type="SUPFAM" id="SSF57850">
    <property type="entry name" value="RING/U-box"/>
    <property type="match status" value="1"/>
</dbReference>
<evidence type="ECO:0000256" key="13">
    <source>
        <dbReference type="ARBA" id="ARBA00023136"/>
    </source>
</evidence>
<dbReference type="SMART" id="SM00184">
    <property type="entry name" value="RING"/>
    <property type="match status" value="1"/>
</dbReference>
<keyword evidence="11 16" id="KW-1133">Transmembrane helix</keyword>
<dbReference type="PROSITE" id="PS50089">
    <property type="entry name" value="ZF_RING_2"/>
    <property type="match status" value="1"/>
</dbReference>
<dbReference type="InterPro" id="IPR051652">
    <property type="entry name" value="MDM2_MDM4_MUL1"/>
</dbReference>
<evidence type="ECO:0000256" key="3">
    <source>
        <dbReference type="ARBA" id="ARBA00012483"/>
    </source>
</evidence>
<dbReference type="GO" id="GO:0016567">
    <property type="term" value="P:protein ubiquitination"/>
    <property type="evidence" value="ECO:0007669"/>
    <property type="project" value="InterPro"/>
</dbReference>
<evidence type="ECO:0000256" key="6">
    <source>
        <dbReference type="ARBA" id="ARBA00022723"/>
    </source>
</evidence>
<dbReference type="Gene3D" id="3.30.40.10">
    <property type="entry name" value="Zinc/RING finger domain, C3HC4 (zinc finger)"/>
    <property type="match status" value="1"/>
</dbReference>
<evidence type="ECO:0000313" key="18">
    <source>
        <dbReference type="EnsemblMetazoa" id="G22836.1:cds"/>
    </source>
</evidence>
<evidence type="ECO:0000256" key="16">
    <source>
        <dbReference type="SAM" id="Phobius"/>
    </source>
</evidence>
<evidence type="ECO:0000256" key="12">
    <source>
        <dbReference type="ARBA" id="ARBA00023128"/>
    </source>
</evidence>
<organism evidence="18 19">
    <name type="scientific">Magallana gigas</name>
    <name type="common">Pacific oyster</name>
    <name type="synonym">Crassostrea gigas</name>
    <dbReference type="NCBI Taxonomy" id="29159"/>
    <lineage>
        <taxon>Eukaryota</taxon>
        <taxon>Metazoa</taxon>
        <taxon>Spiralia</taxon>
        <taxon>Lophotrochozoa</taxon>
        <taxon>Mollusca</taxon>
        <taxon>Bivalvia</taxon>
        <taxon>Autobranchia</taxon>
        <taxon>Pteriomorphia</taxon>
        <taxon>Ostreida</taxon>
        <taxon>Ostreoidea</taxon>
        <taxon>Ostreidae</taxon>
        <taxon>Magallana</taxon>
    </lineage>
</organism>
<dbReference type="InterPro" id="IPR001841">
    <property type="entry name" value="Znf_RING"/>
</dbReference>
<keyword evidence="5 16" id="KW-0812">Transmembrane</keyword>
<evidence type="ECO:0000256" key="4">
    <source>
        <dbReference type="ARBA" id="ARBA00022679"/>
    </source>
</evidence>
<dbReference type="EnsemblMetazoa" id="G22836.1">
    <property type="protein sequence ID" value="G22836.1:cds"/>
    <property type="gene ID" value="G22836"/>
</dbReference>
<dbReference type="GO" id="GO:0061630">
    <property type="term" value="F:ubiquitin protein ligase activity"/>
    <property type="evidence" value="ECO:0007669"/>
    <property type="project" value="UniProtKB-EC"/>
</dbReference>
<protein>
    <recommendedName>
        <fullName evidence="3">RING-type E3 ubiquitin transferase</fullName>
        <ecNumber evidence="3">2.3.2.27</ecNumber>
    </recommendedName>
</protein>
<keyword evidence="13 16" id="KW-0472">Membrane</keyword>
<dbReference type="InterPro" id="IPR022170">
    <property type="entry name" value="MUL1-like"/>
</dbReference>
<keyword evidence="4" id="KW-0808">Transferase</keyword>
<keyword evidence="12" id="KW-0496">Mitochondrion</keyword>
<dbReference type="AlphaFoldDB" id="A0A8W8KBT2"/>